<dbReference type="PANTHER" id="PTHR31319:SF103">
    <property type="entry name" value="CCT MOTIF FAMILY PROTEIN"/>
    <property type="match status" value="1"/>
</dbReference>
<evidence type="ECO:0000259" key="4">
    <source>
        <dbReference type="PROSITE" id="PS51017"/>
    </source>
</evidence>
<dbReference type="AlphaFoldDB" id="A0AAD2DMF9"/>
<dbReference type="InterPro" id="IPR010402">
    <property type="entry name" value="CCT_domain"/>
</dbReference>
<evidence type="ECO:0000256" key="2">
    <source>
        <dbReference type="ARBA" id="ARBA00023242"/>
    </source>
</evidence>
<evidence type="ECO:0000256" key="3">
    <source>
        <dbReference type="PROSITE-ProRule" id="PRU00357"/>
    </source>
</evidence>
<dbReference type="PROSITE" id="PS51017">
    <property type="entry name" value="CCT"/>
    <property type="match status" value="1"/>
</dbReference>
<dbReference type="GO" id="GO:0005634">
    <property type="term" value="C:nucleus"/>
    <property type="evidence" value="ECO:0007669"/>
    <property type="project" value="UniProtKB-SubCell"/>
</dbReference>
<dbReference type="InterPro" id="IPR045281">
    <property type="entry name" value="CONSTANS-like"/>
</dbReference>
<evidence type="ECO:0000313" key="6">
    <source>
        <dbReference type="Proteomes" id="UP000834106"/>
    </source>
</evidence>
<dbReference type="GO" id="GO:0009909">
    <property type="term" value="P:regulation of flower development"/>
    <property type="evidence" value="ECO:0007669"/>
    <property type="project" value="InterPro"/>
</dbReference>
<dbReference type="Pfam" id="PF06203">
    <property type="entry name" value="CCT"/>
    <property type="match status" value="1"/>
</dbReference>
<evidence type="ECO:0000313" key="5">
    <source>
        <dbReference type="EMBL" id="CAI9759384.1"/>
    </source>
</evidence>
<proteinExistence type="predicted"/>
<sequence>MSSDLFVLDNFFSDPFSPFNDSSIDIFQEFQENSDNSTNLIQEKNPLDETNTLEKISSTLLSSSSSPPSFQLENLTISHLENSKCLFSEVKSEEFPVPFESYSGYNNLFMPQSYDGGSEIAMKFMQRSFSSNSFGEKQKNLFQPGFDSVLECSNLQQQIWNSPECSFPSGEMRRVSSTGDLHKMRTKLQTEKSYMEEANFKVGRYSAEERKERIHRYRAKRTQRNFNKTIKYACRKTLADNRPRIRGRFARNDEAGEIPKASMISSYEDEDDLWIDGLHEEDYEGITGGGPFFNNFGSTQHQNYDYRGMKFS</sequence>
<dbReference type="GO" id="GO:0003700">
    <property type="term" value="F:DNA-binding transcription factor activity"/>
    <property type="evidence" value="ECO:0007669"/>
    <property type="project" value="TreeGrafter"/>
</dbReference>
<dbReference type="PANTHER" id="PTHR31319">
    <property type="entry name" value="ZINC FINGER PROTEIN CONSTANS-LIKE 4"/>
    <property type="match status" value="1"/>
</dbReference>
<gene>
    <name evidence="5" type="ORF">FPE_LOCUS6814</name>
</gene>
<accession>A0AAD2DMF9</accession>
<reference evidence="5" key="1">
    <citation type="submission" date="2023-05" db="EMBL/GenBank/DDBJ databases">
        <authorList>
            <person name="Huff M."/>
        </authorList>
    </citation>
    <scope>NUCLEOTIDE SEQUENCE</scope>
</reference>
<keyword evidence="6" id="KW-1185">Reference proteome</keyword>
<feature type="domain" description="CCT" evidence="4">
    <location>
        <begin position="210"/>
        <end position="252"/>
    </location>
</feature>
<keyword evidence="2 3" id="KW-0539">Nucleus</keyword>
<name>A0AAD2DMF9_9LAMI</name>
<comment type="subcellular location">
    <subcellularLocation>
        <location evidence="1 3">Nucleus</location>
    </subcellularLocation>
</comment>
<dbReference type="Proteomes" id="UP000834106">
    <property type="component" value="Chromosome 4"/>
</dbReference>
<evidence type="ECO:0000256" key="1">
    <source>
        <dbReference type="ARBA" id="ARBA00004123"/>
    </source>
</evidence>
<organism evidence="5 6">
    <name type="scientific">Fraxinus pennsylvanica</name>
    <dbReference type="NCBI Taxonomy" id="56036"/>
    <lineage>
        <taxon>Eukaryota</taxon>
        <taxon>Viridiplantae</taxon>
        <taxon>Streptophyta</taxon>
        <taxon>Embryophyta</taxon>
        <taxon>Tracheophyta</taxon>
        <taxon>Spermatophyta</taxon>
        <taxon>Magnoliopsida</taxon>
        <taxon>eudicotyledons</taxon>
        <taxon>Gunneridae</taxon>
        <taxon>Pentapetalae</taxon>
        <taxon>asterids</taxon>
        <taxon>lamiids</taxon>
        <taxon>Lamiales</taxon>
        <taxon>Oleaceae</taxon>
        <taxon>Oleeae</taxon>
        <taxon>Fraxinus</taxon>
    </lineage>
</organism>
<dbReference type="EMBL" id="OU503039">
    <property type="protein sequence ID" value="CAI9759384.1"/>
    <property type="molecule type" value="Genomic_DNA"/>
</dbReference>
<protein>
    <recommendedName>
        <fullName evidence="4">CCT domain-containing protein</fullName>
    </recommendedName>
</protein>